<dbReference type="Gene3D" id="2.40.30.170">
    <property type="match status" value="1"/>
</dbReference>
<name>A0A1G6KXE3_9BACT</name>
<comment type="similarity">
    <text evidence="1">Belongs to the membrane fusion protein (MFP) (TC 8.A.1) family.</text>
</comment>
<keyword evidence="4" id="KW-1185">Reference proteome</keyword>
<dbReference type="NCBIfam" id="TIGR01730">
    <property type="entry name" value="RND_mfp"/>
    <property type="match status" value="1"/>
</dbReference>
<keyword evidence="2" id="KW-1133">Transmembrane helix</keyword>
<organism evidence="3 4">
    <name type="scientific">Williamwhitmania taraxaci</name>
    <dbReference type="NCBI Taxonomy" id="1640674"/>
    <lineage>
        <taxon>Bacteria</taxon>
        <taxon>Pseudomonadati</taxon>
        <taxon>Bacteroidota</taxon>
        <taxon>Bacteroidia</taxon>
        <taxon>Bacteroidales</taxon>
        <taxon>Williamwhitmaniaceae</taxon>
        <taxon>Williamwhitmania</taxon>
    </lineage>
</organism>
<dbReference type="STRING" id="1640674.SAMN05216323_102735"/>
<reference evidence="3 4" key="1">
    <citation type="submission" date="2016-09" db="EMBL/GenBank/DDBJ databases">
        <authorList>
            <person name="Capua I."/>
            <person name="De Benedictis P."/>
            <person name="Joannis T."/>
            <person name="Lombin L.H."/>
            <person name="Cattoli G."/>
        </authorList>
    </citation>
    <scope>NUCLEOTIDE SEQUENCE [LARGE SCALE GENOMIC DNA]</scope>
    <source>
        <strain evidence="3 4">A7P-90m</strain>
    </source>
</reference>
<evidence type="ECO:0000313" key="4">
    <source>
        <dbReference type="Proteomes" id="UP000199452"/>
    </source>
</evidence>
<dbReference type="Gene3D" id="2.40.50.100">
    <property type="match status" value="1"/>
</dbReference>
<protein>
    <submittedName>
        <fullName evidence="3">RND family efflux transporter, MFP subunit</fullName>
    </submittedName>
</protein>
<dbReference type="GO" id="GO:1990281">
    <property type="term" value="C:efflux pump complex"/>
    <property type="evidence" value="ECO:0007669"/>
    <property type="project" value="TreeGrafter"/>
</dbReference>
<proteinExistence type="inferred from homology"/>
<dbReference type="EMBL" id="FMYP01000027">
    <property type="protein sequence ID" value="SDC35603.1"/>
    <property type="molecule type" value="Genomic_DNA"/>
</dbReference>
<dbReference type="SUPFAM" id="SSF111369">
    <property type="entry name" value="HlyD-like secretion proteins"/>
    <property type="match status" value="1"/>
</dbReference>
<sequence length="351" mass="38452">MKKNIIYTLVALALITIVVIRLINNKHTTQNRVYHYNKEKAINVQAISLTFKKVKNDISFPGTFEPNKETRISSDIQGKINSVLVDVGSIVRKGEALIQLDNSLLKLQLQSVEIQIEGLDADVKRYTVLANADAIQGVQLEKSVLGLKSAKVQRATLMEQINKTTIVAPFGGIVTAKLTEEGSFAAPGVPLLQITDISVLKFTVNVSEQELSQFKTNQIYSLYADVYPEALLSGKVIMTGSKANMGNSYPIQFSVNNTTDLKIKSGMFGQVQLKNDNNQQHIIIPASSIVGTNIKPQVYIVKDGKAILQNIIILSRFQNMALISSGLTEGDVIITNGFINLYDGANVLISN</sequence>
<keyword evidence="2" id="KW-0812">Transmembrane</keyword>
<accession>A0A1G6KXE3</accession>
<dbReference type="Gene3D" id="2.40.420.20">
    <property type="match status" value="1"/>
</dbReference>
<dbReference type="AlphaFoldDB" id="A0A1G6KXE3"/>
<evidence type="ECO:0000256" key="2">
    <source>
        <dbReference type="SAM" id="Phobius"/>
    </source>
</evidence>
<dbReference type="RefSeq" id="WP_092438000.1">
    <property type="nucleotide sequence ID" value="NZ_FMYP01000027.1"/>
</dbReference>
<keyword evidence="2" id="KW-0472">Membrane</keyword>
<dbReference type="GO" id="GO:0015562">
    <property type="term" value="F:efflux transmembrane transporter activity"/>
    <property type="evidence" value="ECO:0007669"/>
    <property type="project" value="TreeGrafter"/>
</dbReference>
<dbReference type="PANTHER" id="PTHR30469">
    <property type="entry name" value="MULTIDRUG RESISTANCE PROTEIN MDTA"/>
    <property type="match status" value="1"/>
</dbReference>
<evidence type="ECO:0000313" key="3">
    <source>
        <dbReference type="EMBL" id="SDC35603.1"/>
    </source>
</evidence>
<dbReference type="OrthoDB" id="9801814at2"/>
<evidence type="ECO:0000256" key="1">
    <source>
        <dbReference type="ARBA" id="ARBA00009477"/>
    </source>
</evidence>
<gene>
    <name evidence="3" type="ORF">SAMN05216323_102735</name>
</gene>
<dbReference type="InterPro" id="IPR006143">
    <property type="entry name" value="RND_pump_MFP"/>
</dbReference>
<feature type="transmembrane region" description="Helical" evidence="2">
    <location>
        <begin position="6"/>
        <end position="23"/>
    </location>
</feature>
<dbReference type="Proteomes" id="UP000199452">
    <property type="component" value="Unassembled WGS sequence"/>
</dbReference>